<keyword evidence="3" id="KW-1185">Reference proteome</keyword>
<evidence type="ECO:0000313" key="3">
    <source>
        <dbReference type="Proteomes" id="UP000248731"/>
    </source>
</evidence>
<keyword evidence="1" id="KW-0472">Membrane</keyword>
<evidence type="ECO:0000313" key="2">
    <source>
        <dbReference type="EMBL" id="SQI20988.1"/>
    </source>
</evidence>
<name>A0A2X4TF50_SALER</name>
<dbReference type="AlphaFoldDB" id="A0A2X4TF50"/>
<dbReference type="Proteomes" id="UP000248731">
    <property type="component" value="Chromosome 1"/>
</dbReference>
<evidence type="ECO:0000256" key="1">
    <source>
        <dbReference type="SAM" id="Phobius"/>
    </source>
</evidence>
<organism evidence="2 3">
    <name type="scientific">Salmonella enterica subsp. arizonae</name>
    <dbReference type="NCBI Taxonomy" id="59203"/>
    <lineage>
        <taxon>Bacteria</taxon>
        <taxon>Pseudomonadati</taxon>
        <taxon>Pseudomonadota</taxon>
        <taxon>Gammaproteobacteria</taxon>
        <taxon>Enterobacterales</taxon>
        <taxon>Enterobacteriaceae</taxon>
        <taxon>Salmonella</taxon>
    </lineage>
</organism>
<accession>A0A2X4TF50</accession>
<proteinExistence type="predicted"/>
<keyword evidence="1" id="KW-0812">Transmembrane</keyword>
<feature type="transmembrane region" description="Helical" evidence="1">
    <location>
        <begin position="135"/>
        <end position="154"/>
    </location>
</feature>
<protein>
    <submittedName>
        <fullName evidence="2">Methyl-accepting chemotaxis protein</fullName>
    </submittedName>
</protein>
<sequence>MTVLSQGNDQYFRFVTRLSRAMDVKIGGGTPDFAPAQQSLDNMRKKLEEMKTLSPGTMNPDISMAVLSNWQALLEKGVIPQMQLAQHGSLTAWSEHASTVTPDLSRAFGASAERFNHEAGVMLDRTRMMVDGKTYTIRILLITAVILGIAILNFHRSLSGYHDGEAAGAHPSAISAHRARRS</sequence>
<dbReference type="EMBL" id="LS483466">
    <property type="protein sequence ID" value="SQI20988.1"/>
    <property type="molecule type" value="Genomic_DNA"/>
</dbReference>
<gene>
    <name evidence="2" type="ORF">NCTC7307_00839</name>
</gene>
<reference evidence="2 3" key="1">
    <citation type="submission" date="2018-06" db="EMBL/GenBank/DDBJ databases">
        <authorList>
            <consortium name="Pathogen Informatics"/>
            <person name="Doyle S."/>
        </authorList>
    </citation>
    <scope>NUCLEOTIDE SEQUENCE [LARGE SCALE GENOMIC DNA]</scope>
    <source>
        <strain evidence="2 3">NCTC7307</strain>
    </source>
</reference>
<keyword evidence="1" id="KW-1133">Transmembrane helix</keyword>